<evidence type="ECO:0000313" key="4">
    <source>
        <dbReference type="Proteomes" id="UP000233837"/>
    </source>
</evidence>
<dbReference type="PANTHER" id="PTHR46136:SF19">
    <property type="entry name" value="TRANSCRIPTION FACTOR GTE12"/>
    <property type="match status" value="1"/>
</dbReference>
<evidence type="ECO:0000256" key="1">
    <source>
        <dbReference type="SAM" id="Coils"/>
    </source>
</evidence>
<dbReference type="InterPro" id="IPR052442">
    <property type="entry name" value="Env_Response_Regulator"/>
</dbReference>
<feature type="region of interest" description="Disordered" evidence="2">
    <location>
        <begin position="58"/>
        <end position="93"/>
    </location>
</feature>
<proteinExistence type="predicted"/>
<organism evidence="3 4">
    <name type="scientific">Dendrobium catenatum</name>
    <dbReference type="NCBI Taxonomy" id="906689"/>
    <lineage>
        <taxon>Eukaryota</taxon>
        <taxon>Viridiplantae</taxon>
        <taxon>Streptophyta</taxon>
        <taxon>Embryophyta</taxon>
        <taxon>Tracheophyta</taxon>
        <taxon>Spermatophyta</taxon>
        <taxon>Magnoliopsida</taxon>
        <taxon>Liliopsida</taxon>
        <taxon>Asparagales</taxon>
        <taxon>Orchidaceae</taxon>
        <taxon>Epidendroideae</taxon>
        <taxon>Malaxideae</taxon>
        <taxon>Dendrobiinae</taxon>
        <taxon>Dendrobium</taxon>
    </lineage>
</organism>
<gene>
    <name evidence="3" type="primary">GTE12</name>
    <name evidence="3" type="ORF">MA16_Dca005517</name>
</gene>
<dbReference type="EMBL" id="KZ502191">
    <property type="protein sequence ID" value="PKU82512.1"/>
    <property type="molecule type" value="Genomic_DNA"/>
</dbReference>
<reference evidence="3 4" key="2">
    <citation type="journal article" date="2017" name="Nature">
        <title>The Apostasia genome and the evolution of orchids.</title>
        <authorList>
            <person name="Zhang G.Q."/>
            <person name="Liu K.W."/>
            <person name="Li Z."/>
            <person name="Lohaus R."/>
            <person name="Hsiao Y.Y."/>
            <person name="Niu S.C."/>
            <person name="Wang J.Y."/>
            <person name="Lin Y.C."/>
            <person name="Xu Q."/>
            <person name="Chen L.J."/>
            <person name="Yoshida K."/>
            <person name="Fujiwara S."/>
            <person name="Wang Z.W."/>
            <person name="Zhang Y.Q."/>
            <person name="Mitsuda N."/>
            <person name="Wang M."/>
            <person name="Liu G.H."/>
            <person name="Pecoraro L."/>
            <person name="Huang H.X."/>
            <person name="Xiao X.J."/>
            <person name="Lin M."/>
            <person name="Wu X.Y."/>
            <person name="Wu W.L."/>
            <person name="Chen Y.Y."/>
            <person name="Chang S.B."/>
            <person name="Sakamoto S."/>
            <person name="Ohme-Takagi M."/>
            <person name="Yagi M."/>
            <person name="Zeng S.J."/>
            <person name="Shen C.Y."/>
            <person name="Yeh C.M."/>
            <person name="Luo Y.B."/>
            <person name="Tsai W.C."/>
            <person name="Van de Peer Y."/>
            <person name="Liu Z.J."/>
        </authorList>
    </citation>
    <scope>NUCLEOTIDE SEQUENCE [LARGE SCALE GENOMIC DNA]</scope>
    <source>
        <tissue evidence="3">The whole plant</tissue>
    </source>
</reference>
<protein>
    <submittedName>
        <fullName evidence="3">Transcription factor GTE12</fullName>
    </submittedName>
</protein>
<reference evidence="3 4" key="1">
    <citation type="journal article" date="2016" name="Sci. Rep.">
        <title>The Dendrobium catenatum Lindl. genome sequence provides insights into polysaccharide synthase, floral development and adaptive evolution.</title>
        <authorList>
            <person name="Zhang G.Q."/>
            <person name="Xu Q."/>
            <person name="Bian C."/>
            <person name="Tsai W.C."/>
            <person name="Yeh C.M."/>
            <person name="Liu K.W."/>
            <person name="Yoshida K."/>
            <person name="Zhang L.S."/>
            <person name="Chang S.B."/>
            <person name="Chen F."/>
            <person name="Shi Y."/>
            <person name="Su Y.Y."/>
            <person name="Zhang Y.Q."/>
            <person name="Chen L.J."/>
            <person name="Yin Y."/>
            <person name="Lin M."/>
            <person name="Huang H."/>
            <person name="Deng H."/>
            <person name="Wang Z.W."/>
            <person name="Zhu S.L."/>
            <person name="Zhao X."/>
            <person name="Deng C."/>
            <person name="Niu S.C."/>
            <person name="Huang J."/>
            <person name="Wang M."/>
            <person name="Liu G.H."/>
            <person name="Yang H.J."/>
            <person name="Xiao X.J."/>
            <person name="Hsiao Y.Y."/>
            <person name="Wu W.L."/>
            <person name="Chen Y.Y."/>
            <person name="Mitsuda N."/>
            <person name="Ohme-Takagi M."/>
            <person name="Luo Y.B."/>
            <person name="Van de Peer Y."/>
            <person name="Liu Z.J."/>
        </authorList>
    </citation>
    <scope>NUCLEOTIDE SEQUENCE [LARGE SCALE GENOMIC DNA]</scope>
    <source>
        <tissue evidence="3">The whole plant</tissue>
    </source>
</reference>
<accession>A0A2I0X3M8</accession>
<dbReference type="STRING" id="906689.A0A2I0X3M8"/>
<keyword evidence="1" id="KW-0175">Coiled coil</keyword>
<evidence type="ECO:0000313" key="3">
    <source>
        <dbReference type="EMBL" id="PKU82512.1"/>
    </source>
</evidence>
<sequence length="266" mass="30234">MTSKIGNLNMKKIPIRSFNMRSLSTINKISLKEKLTAELALVRSAIDKIGGDIPRTEQCFKKDSNNTIHSSSTKLQQVPANKKRKSSEIPQANPNKVLSELVANIDSKNSVGALRKKHCSDSNGFDESLCENLISPTKAFRVAKKSRFADTILKAQLKHRNIGLKERAFRMQREKDKLTKAYEEEQMRIEAQVKAAAAQKEKSELRMKIKKERESSRLALEKMEAAVEMNDNYSRIMKELKGLGCQNVSFYVLRQLMITNLLIFQS</sequence>
<feature type="compositionally biased region" description="Polar residues" evidence="2">
    <location>
        <begin position="65"/>
        <end position="79"/>
    </location>
</feature>
<dbReference type="PANTHER" id="PTHR46136">
    <property type="entry name" value="TRANSCRIPTION FACTOR GTE8"/>
    <property type="match status" value="1"/>
</dbReference>
<keyword evidence="4" id="KW-1185">Reference proteome</keyword>
<name>A0A2I0X3M8_9ASPA</name>
<dbReference type="AlphaFoldDB" id="A0A2I0X3M8"/>
<dbReference type="Proteomes" id="UP000233837">
    <property type="component" value="Unassembled WGS sequence"/>
</dbReference>
<feature type="coiled-coil region" evidence="1">
    <location>
        <begin position="168"/>
        <end position="215"/>
    </location>
</feature>
<evidence type="ECO:0000256" key="2">
    <source>
        <dbReference type="SAM" id="MobiDB-lite"/>
    </source>
</evidence>